<comment type="caution">
    <text evidence="2">The sequence shown here is derived from an EMBL/GenBank/DDBJ whole genome shotgun (WGS) entry which is preliminary data.</text>
</comment>
<sequence length="60" mass="6487">MTPVRARPGRARKRPPGVRVNPGAIIPERIVDTRNDTPGDVHATRYGLLTIAIDATEATV</sequence>
<evidence type="ECO:0000313" key="3">
    <source>
        <dbReference type="Proteomes" id="UP000019491"/>
    </source>
</evidence>
<keyword evidence="3" id="KW-1185">Reference proteome</keyword>
<dbReference type="EMBL" id="BAWF01000080">
    <property type="protein sequence ID" value="GAF49388.1"/>
    <property type="molecule type" value="Genomic_DNA"/>
</dbReference>
<name>X0Q0D6_RHOWR</name>
<organism evidence="2 3">
    <name type="scientific">Rhodococcus wratislaviensis NBRC 100605</name>
    <dbReference type="NCBI Taxonomy" id="1219028"/>
    <lineage>
        <taxon>Bacteria</taxon>
        <taxon>Bacillati</taxon>
        <taxon>Actinomycetota</taxon>
        <taxon>Actinomycetes</taxon>
        <taxon>Mycobacteriales</taxon>
        <taxon>Nocardiaceae</taxon>
        <taxon>Rhodococcus</taxon>
    </lineage>
</organism>
<feature type="compositionally biased region" description="Basic residues" evidence="1">
    <location>
        <begin position="7"/>
        <end position="16"/>
    </location>
</feature>
<reference evidence="2 3" key="1">
    <citation type="submission" date="2014-02" db="EMBL/GenBank/DDBJ databases">
        <title>Whole genome shotgun sequence of Rhodococcus wratislaviensis NBRC 100605.</title>
        <authorList>
            <person name="Hosoyama A."/>
            <person name="Tsuchikane K."/>
            <person name="Yoshida I."/>
            <person name="Ohji S."/>
            <person name="Ichikawa N."/>
            <person name="Yamazoe A."/>
            <person name="Fujita N."/>
        </authorList>
    </citation>
    <scope>NUCLEOTIDE SEQUENCE [LARGE SCALE GENOMIC DNA]</scope>
    <source>
        <strain evidence="2 3">NBRC 100605</strain>
    </source>
</reference>
<feature type="region of interest" description="Disordered" evidence="1">
    <location>
        <begin position="1"/>
        <end position="22"/>
    </location>
</feature>
<evidence type="ECO:0000256" key="1">
    <source>
        <dbReference type="SAM" id="MobiDB-lite"/>
    </source>
</evidence>
<dbReference type="Proteomes" id="UP000019491">
    <property type="component" value="Unassembled WGS sequence"/>
</dbReference>
<protein>
    <submittedName>
        <fullName evidence="2">Uncharacterized protein</fullName>
    </submittedName>
</protein>
<gene>
    <name evidence="2" type="ORF">RW1_080_00050</name>
</gene>
<proteinExistence type="predicted"/>
<accession>X0Q0D6</accession>
<evidence type="ECO:0000313" key="2">
    <source>
        <dbReference type="EMBL" id="GAF49388.1"/>
    </source>
</evidence>
<dbReference type="AlphaFoldDB" id="X0Q0D6"/>